<proteinExistence type="predicted"/>
<organism evidence="2 3">
    <name type="scientific">Stephania japonica</name>
    <dbReference type="NCBI Taxonomy" id="461633"/>
    <lineage>
        <taxon>Eukaryota</taxon>
        <taxon>Viridiplantae</taxon>
        <taxon>Streptophyta</taxon>
        <taxon>Embryophyta</taxon>
        <taxon>Tracheophyta</taxon>
        <taxon>Spermatophyta</taxon>
        <taxon>Magnoliopsida</taxon>
        <taxon>Ranunculales</taxon>
        <taxon>Menispermaceae</taxon>
        <taxon>Menispermoideae</taxon>
        <taxon>Cissampelideae</taxon>
        <taxon>Stephania</taxon>
    </lineage>
</organism>
<name>A0AAP0K506_9MAGN</name>
<feature type="compositionally biased region" description="Basic and acidic residues" evidence="1">
    <location>
        <begin position="87"/>
        <end position="116"/>
    </location>
</feature>
<dbReference type="Proteomes" id="UP001417504">
    <property type="component" value="Unassembled WGS sequence"/>
</dbReference>
<accession>A0AAP0K506</accession>
<comment type="caution">
    <text evidence="2">The sequence shown here is derived from an EMBL/GenBank/DDBJ whole genome shotgun (WGS) entry which is preliminary data.</text>
</comment>
<evidence type="ECO:0000313" key="2">
    <source>
        <dbReference type="EMBL" id="KAK9144827.1"/>
    </source>
</evidence>
<dbReference type="EMBL" id="JBBNAE010000002">
    <property type="protein sequence ID" value="KAK9144827.1"/>
    <property type="molecule type" value="Genomic_DNA"/>
</dbReference>
<gene>
    <name evidence="2" type="ORF">Sjap_004730</name>
</gene>
<evidence type="ECO:0000256" key="1">
    <source>
        <dbReference type="SAM" id="MobiDB-lite"/>
    </source>
</evidence>
<reference evidence="2 3" key="1">
    <citation type="submission" date="2024-01" db="EMBL/GenBank/DDBJ databases">
        <title>Genome assemblies of Stephania.</title>
        <authorList>
            <person name="Yang L."/>
        </authorList>
    </citation>
    <scope>NUCLEOTIDE SEQUENCE [LARGE SCALE GENOMIC DNA]</scope>
    <source>
        <strain evidence="2">QJT</strain>
        <tissue evidence="2">Leaf</tissue>
    </source>
</reference>
<protein>
    <submittedName>
        <fullName evidence="2">Uncharacterized protein</fullName>
    </submittedName>
</protein>
<feature type="region of interest" description="Disordered" evidence="1">
    <location>
        <begin position="1"/>
        <end position="25"/>
    </location>
</feature>
<evidence type="ECO:0000313" key="3">
    <source>
        <dbReference type="Proteomes" id="UP001417504"/>
    </source>
</evidence>
<feature type="region of interest" description="Disordered" evidence="1">
    <location>
        <begin position="143"/>
        <end position="163"/>
    </location>
</feature>
<feature type="compositionally biased region" description="Basic and acidic residues" evidence="1">
    <location>
        <begin position="14"/>
        <end position="23"/>
    </location>
</feature>
<sequence length="163" mass="19109">MLIDQMKRKRGKLRRGENRWEKKEKRRIKSLRLERDLRPTTTRSRFGGIKSCILLRFSVHETRFEEKVVYATAPASSEQQRQQPPPRHQDRHQGDRDRGQRDRGQGQGSDDRLDARLARDRAHVVAPLIRKEMDRLLRIRDAYTSGDPDVPEYGLGLGRGWNG</sequence>
<keyword evidence="3" id="KW-1185">Reference proteome</keyword>
<feature type="region of interest" description="Disordered" evidence="1">
    <location>
        <begin position="70"/>
        <end position="116"/>
    </location>
</feature>
<dbReference type="AlphaFoldDB" id="A0AAP0K506"/>